<evidence type="ECO:0000313" key="6">
    <source>
        <dbReference type="EMBL" id="KIN10568.1"/>
    </source>
</evidence>
<evidence type="ECO:0000256" key="1">
    <source>
        <dbReference type="ARBA" id="ARBA00022801"/>
    </source>
</evidence>
<comment type="caution">
    <text evidence="6">The sequence shown here is derived from an EMBL/GenBank/DDBJ whole genome shotgun (WGS) entry which is preliminary data.</text>
</comment>
<feature type="active site" description="Proton acceptor" evidence="4">
    <location>
        <position position="162"/>
    </location>
</feature>
<dbReference type="EMBL" id="JXOK01000049">
    <property type="protein sequence ID" value="KIN10568.1"/>
    <property type="molecule type" value="Genomic_DNA"/>
</dbReference>
<feature type="short sequence motif" description="GXSXG" evidence="4">
    <location>
        <begin position="41"/>
        <end position="45"/>
    </location>
</feature>
<dbReference type="OrthoDB" id="9802424at2"/>
<dbReference type="GO" id="GO:0016787">
    <property type="term" value="F:hydrolase activity"/>
    <property type="evidence" value="ECO:0007669"/>
    <property type="project" value="UniProtKB-UniRule"/>
</dbReference>
<proteinExistence type="predicted"/>
<dbReference type="InterPro" id="IPR050301">
    <property type="entry name" value="NTE"/>
</dbReference>
<reference evidence="6 7" key="1">
    <citation type="submission" date="2015-01" db="EMBL/GenBank/DDBJ databases">
        <title>Draft genome of Vibrio mytili type strain CAIM 528.</title>
        <authorList>
            <person name="Gonzalez-Castillo A."/>
            <person name="Gomez-Gil B."/>
            <person name="Enciso-Ibarra J."/>
        </authorList>
    </citation>
    <scope>NUCLEOTIDE SEQUENCE [LARGE SCALE GENOMIC DNA]</scope>
    <source>
        <strain evidence="6 7">CAIM 528</strain>
    </source>
</reference>
<dbReference type="Gene3D" id="3.40.1090.10">
    <property type="entry name" value="Cytosolic phospholipase A2 catalytic domain"/>
    <property type="match status" value="2"/>
</dbReference>
<evidence type="ECO:0000259" key="5">
    <source>
        <dbReference type="PROSITE" id="PS51635"/>
    </source>
</evidence>
<keyword evidence="2 4" id="KW-0442">Lipid degradation</keyword>
<sequence length="282" mass="31528">MKQIGPNALIVEGGAMRGVFSCGILDQFLHQDFSPFDSFWGVSAGASNLAAYLAKMPGRNLKIYLDYSLRNEFITPSRLFRGGNVMDLDWMWDVTIDELGIDKSVLAADPRPFFLGVTRQDNGKAEYLTPNVDMLTETMKASSALPILYRNGVMLNGTRYVDGGVSDAIPIAEAIKRGAKKIMVLRSRPASYRKPKPKFSPIIKRMLKETPALITPMLTREVRYNQALELIAHPPQNVEIIQVCPPETFKLKRLSRSPEPLRHAYELGLKAGQDAIKSWCAR</sequence>
<dbReference type="InterPro" id="IPR037483">
    <property type="entry name" value="YjjU-like"/>
</dbReference>
<dbReference type="PANTHER" id="PTHR14226">
    <property type="entry name" value="NEUROPATHY TARGET ESTERASE/SWISS CHEESE D.MELANOGASTER"/>
    <property type="match status" value="1"/>
</dbReference>
<feature type="active site" description="Nucleophile" evidence="4">
    <location>
        <position position="43"/>
    </location>
</feature>
<feature type="short sequence motif" description="DGA/G" evidence="4">
    <location>
        <begin position="162"/>
        <end position="164"/>
    </location>
</feature>
<dbReference type="CDD" id="cd07208">
    <property type="entry name" value="Pat_hypo_Ecoli_yjju_like"/>
    <property type="match status" value="1"/>
</dbReference>
<comment type="caution">
    <text evidence="4">Lacks conserved residue(s) required for the propagation of feature annotation.</text>
</comment>
<dbReference type="SUPFAM" id="SSF52151">
    <property type="entry name" value="FabD/lysophospholipase-like"/>
    <property type="match status" value="1"/>
</dbReference>
<gene>
    <name evidence="6" type="ORF">SU60_13250</name>
</gene>
<dbReference type="Proteomes" id="UP000031977">
    <property type="component" value="Unassembled WGS sequence"/>
</dbReference>
<name>A0A0C3E831_9VIBR</name>
<accession>A0A0C3E831</accession>
<dbReference type="InterPro" id="IPR045943">
    <property type="entry name" value="DUF6363"/>
</dbReference>
<protein>
    <submittedName>
        <fullName evidence="6">Phospholipase</fullName>
    </submittedName>
</protein>
<dbReference type="RefSeq" id="WP_041155912.1">
    <property type="nucleotide sequence ID" value="NZ_CBCRVP010000002.1"/>
</dbReference>
<dbReference type="PANTHER" id="PTHR14226:SF25">
    <property type="entry name" value="PHOSPHOESTERASE"/>
    <property type="match status" value="1"/>
</dbReference>
<dbReference type="InterPro" id="IPR002641">
    <property type="entry name" value="PNPLA_dom"/>
</dbReference>
<organism evidence="6 7">
    <name type="scientific">Vibrio mytili</name>
    <dbReference type="NCBI Taxonomy" id="50718"/>
    <lineage>
        <taxon>Bacteria</taxon>
        <taxon>Pseudomonadati</taxon>
        <taxon>Pseudomonadota</taxon>
        <taxon>Gammaproteobacteria</taxon>
        <taxon>Vibrionales</taxon>
        <taxon>Vibrionaceae</taxon>
        <taxon>Vibrio</taxon>
    </lineage>
</organism>
<feature type="domain" description="PNPLA" evidence="5">
    <location>
        <begin position="9"/>
        <end position="175"/>
    </location>
</feature>
<dbReference type="PROSITE" id="PS51635">
    <property type="entry name" value="PNPLA"/>
    <property type="match status" value="1"/>
</dbReference>
<dbReference type="GO" id="GO:0016042">
    <property type="term" value="P:lipid catabolic process"/>
    <property type="evidence" value="ECO:0007669"/>
    <property type="project" value="UniProtKB-UniRule"/>
</dbReference>
<keyword evidence="3 4" id="KW-0443">Lipid metabolism</keyword>
<dbReference type="STRING" id="50718.SU60_13250"/>
<evidence type="ECO:0000313" key="7">
    <source>
        <dbReference type="Proteomes" id="UP000031977"/>
    </source>
</evidence>
<dbReference type="InterPro" id="IPR016035">
    <property type="entry name" value="Acyl_Trfase/lysoPLipase"/>
</dbReference>
<dbReference type="Pfam" id="PF01734">
    <property type="entry name" value="Patatin"/>
    <property type="match status" value="1"/>
</dbReference>
<keyword evidence="7" id="KW-1185">Reference proteome</keyword>
<dbReference type="AlphaFoldDB" id="A0A0C3E831"/>
<dbReference type="Pfam" id="PF19890">
    <property type="entry name" value="DUF6363"/>
    <property type="match status" value="1"/>
</dbReference>
<evidence type="ECO:0000256" key="3">
    <source>
        <dbReference type="ARBA" id="ARBA00023098"/>
    </source>
</evidence>
<evidence type="ECO:0000256" key="2">
    <source>
        <dbReference type="ARBA" id="ARBA00022963"/>
    </source>
</evidence>
<keyword evidence="1 4" id="KW-0378">Hydrolase</keyword>
<evidence type="ECO:0000256" key="4">
    <source>
        <dbReference type="PROSITE-ProRule" id="PRU01161"/>
    </source>
</evidence>